<dbReference type="Proteomes" id="UP000222531">
    <property type="component" value="Unassembled WGS sequence"/>
</dbReference>
<gene>
    <name evidence="5" type="primary">cbiD</name>
    <name evidence="6" type="ORF">BLA24_06685</name>
</gene>
<dbReference type="NCBIfam" id="TIGR00312">
    <property type="entry name" value="cbiD"/>
    <property type="match status" value="1"/>
</dbReference>
<name>A0A2G1XMH1_STRCJ</name>
<dbReference type="InterPro" id="IPR036074">
    <property type="entry name" value="CbiD_sf"/>
</dbReference>
<dbReference type="PANTHER" id="PTHR35863">
    <property type="entry name" value="COBALT-PRECORRIN-5B C(1)-METHYLTRANSFERASE"/>
    <property type="match status" value="1"/>
</dbReference>
<evidence type="ECO:0000256" key="2">
    <source>
        <dbReference type="ARBA" id="ARBA00022603"/>
    </source>
</evidence>
<dbReference type="GO" id="GO:0032259">
    <property type="term" value="P:methylation"/>
    <property type="evidence" value="ECO:0007669"/>
    <property type="project" value="UniProtKB-KW"/>
</dbReference>
<comment type="function">
    <text evidence="5">Catalyzes the methylation of C-1 in cobalt-precorrin-5B to form cobalt-precorrin-6A.</text>
</comment>
<comment type="caution">
    <text evidence="6">The sequence shown here is derived from an EMBL/GenBank/DDBJ whole genome shotgun (WGS) entry which is preliminary data.</text>
</comment>
<keyword evidence="3 5" id="KW-0808">Transferase</keyword>
<comment type="similarity">
    <text evidence="5">Belongs to the CbiD family.</text>
</comment>
<evidence type="ECO:0000256" key="1">
    <source>
        <dbReference type="ARBA" id="ARBA00022573"/>
    </source>
</evidence>
<organism evidence="6 7">
    <name type="scientific">Streptomyces cinnamoneus</name>
    <name type="common">Streptoverticillium cinnamoneum</name>
    <dbReference type="NCBI Taxonomy" id="53446"/>
    <lineage>
        <taxon>Bacteria</taxon>
        <taxon>Bacillati</taxon>
        <taxon>Actinomycetota</taxon>
        <taxon>Actinomycetes</taxon>
        <taxon>Kitasatosporales</taxon>
        <taxon>Streptomycetaceae</taxon>
        <taxon>Streptomyces</taxon>
        <taxon>Streptomyces cinnamoneus group</taxon>
    </lineage>
</organism>
<comment type="catalytic activity">
    <reaction evidence="5">
        <text>Co-precorrin-5B + S-adenosyl-L-methionine = Co-precorrin-6A + S-adenosyl-L-homocysteine</text>
        <dbReference type="Rhea" id="RHEA:26285"/>
        <dbReference type="ChEBI" id="CHEBI:57856"/>
        <dbReference type="ChEBI" id="CHEBI:59789"/>
        <dbReference type="ChEBI" id="CHEBI:60063"/>
        <dbReference type="ChEBI" id="CHEBI:60064"/>
        <dbReference type="EC" id="2.1.1.195"/>
    </reaction>
</comment>
<dbReference type="UniPathway" id="UPA00148">
    <property type="reaction ID" value="UER00227"/>
</dbReference>
<protein>
    <recommendedName>
        <fullName evidence="5">Cobalt-precorrin-5B C(1)-methyltransferase</fullName>
        <ecNumber evidence="5">2.1.1.195</ecNumber>
    </recommendedName>
    <alternativeName>
        <fullName evidence="5">Cobalt-precorrin-6A synthase</fullName>
    </alternativeName>
</protein>
<evidence type="ECO:0000313" key="6">
    <source>
        <dbReference type="EMBL" id="PHQ52464.1"/>
    </source>
</evidence>
<dbReference type="HAMAP" id="MF_00787">
    <property type="entry name" value="CbiD"/>
    <property type="match status" value="1"/>
</dbReference>
<dbReference type="AlphaFoldDB" id="A0A2G1XMH1"/>
<dbReference type="SUPFAM" id="SSF111342">
    <property type="entry name" value="CbiD-like"/>
    <property type="match status" value="1"/>
</dbReference>
<reference evidence="6 7" key="1">
    <citation type="journal article" date="2017" name="Biochemistry">
        <title>Identification of the Biosynthetic Pathway for the Antibiotic Bicyclomycin.</title>
        <authorList>
            <person name="Patteson J."/>
            <person name="Cai W."/>
            <person name="Johnson R.A."/>
            <person name="Santa Maria K."/>
            <person name="Li B."/>
        </authorList>
    </citation>
    <scope>NUCLEOTIDE SEQUENCE [LARGE SCALE GENOMIC DNA]</scope>
    <source>
        <strain evidence="6 7">ATCC 21532</strain>
    </source>
</reference>
<dbReference type="GO" id="GO:0043780">
    <property type="term" value="F:cobalt-precorrin-5B C1-methyltransferase activity"/>
    <property type="evidence" value="ECO:0007669"/>
    <property type="project" value="RHEA"/>
</dbReference>
<dbReference type="InterPro" id="IPR002748">
    <property type="entry name" value="CbiD"/>
</dbReference>
<evidence type="ECO:0000256" key="5">
    <source>
        <dbReference type="HAMAP-Rule" id="MF_00787"/>
    </source>
</evidence>
<keyword evidence="4 5" id="KW-0949">S-adenosyl-L-methionine</keyword>
<evidence type="ECO:0000256" key="4">
    <source>
        <dbReference type="ARBA" id="ARBA00022691"/>
    </source>
</evidence>
<dbReference type="EMBL" id="NHZO01000081">
    <property type="protein sequence ID" value="PHQ52464.1"/>
    <property type="molecule type" value="Genomic_DNA"/>
</dbReference>
<comment type="pathway">
    <text evidence="5">Cofactor biosynthesis; adenosylcobalamin biosynthesis; cob(II)yrinate a,c-diamide from sirohydrochlorin (anaerobic route): step 6/10.</text>
</comment>
<proteinExistence type="inferred from homology"/>
<dbReference type="NCBIfam" id="NF000849">
    <property type="entry name" value="PRK00075.1-1"/>
    <property type="match status" value="1"/>
</dbReference>
<accession>A0A2G1XMH1</accession>
<dbReference type="Gene3D" id="3.30.2110.10">
    <property type="entry name" value="CbiD-like"/>
    <property type="match status" value="1"/>
</dbReference>
<dbReference type="PANTHER" id="PTHR35863:SF1">
    <property type="entry name" value="COBALT-PRECORRIN-5B C(1)-METHYLTRANSFERASE"/>
    <property type="match status" value="1"/>
</dbReference>
<keyword evidence="2 5" id="KW-0489">Methyltransferase</keyword>
<dbReference type="EC" id="2.1.1.195" evidence="5"/>
<dbReference type="Pfam" id="PF01888">
    <property type="entry name" value="CbiD"/>
    <property type="match status" value="1"/>
</dbReference>
<dbReference type="GO" id="GO:0019251">
    <property type="term" value="P:anaerobic cobalamin biosynthetic process"/>
    <property type="evidence" value="ECO:0007669"/>
    <property type="project" value="UniProtKB-UniRule"/>
</dbReference>
<dbReference type="PIRSF" id="PIRSF026782">
    <property type="entry name" value="CbiD"/>
    <property type="match status" value="1"/>
</dbReference>
<evidence type="ECO:0000256" key="3">
    <source>
        <dbReference type="ARBA" id="ARBA00022679"/>
    </source>
</evidence>
<sequence>MSAAGRPSLRAERYVTETEAREAAGGRAAQLQHTGLRHGWTTGACATAATTAAYTALLTGEFPDPVTITLPKGQTPAFALAAEELGDGGRWAMAAVVKDAGDDPDVTHGALIRATVRLLPPGSGVVFRAGPGVGTVTRPGLPLAVGEPAVNPVPRQMMRDHVAEVAARYGAPGDVEIEVSVDHGEEIARSTWNPRLGILGGISILGTTGIVVPYSCSAWIDSIRRGVDVARAAGRTHVAGCTGATSEKVAVAVHGLPEDALLDMGDFAGAVLKYIRRHPVDRLTIAGGFAKLSKLAAGHLDLHSARSQVNKEFLAELARRGGAGDALAAAVASANTGLEALHLCAADGVRLGDLVAATARDEALAVLRGAPVTVDVICIDRAGTIVGRAEGRGPRDR</sequence>
<keyword evidence="1 5" id="KW-0169">Cobalamin biosynthesis</keyword>
<evidence type="ECO:0000313" key="7">
    <source>
        <dbReference type="Proteomes" id="UP000222531"/>
    </source>
</evidence>
<keyword evidence="7" id="KW-1185">Reference proteome</keyword>